<feature type="binding site" evidence="1">
    <location>
        <position position="19"/>
    </location>
    <ligand>
        <name>S-adenosyl-L-methionine</name>
        <dbReference type="ChEBI" id="CHEBI:59789"/>
    </ligand>
</feature>
<keyword evidence="1" id="KW-0698">rRNA processing</keyword>
<keyword evidence="1" id="KW-0694">RNA-binding</keyword>
<sequence length="284" mass="31225">MLSYQHAYHAGNHADVIKHVCWVAIIEYLKNKAKPFTLFDTHAGAGLYHFDADEAQKTSEFETGIVKLNSETFSDETVTRYLELCAGYTRNRQYPGSPALAADALRSGDSLHAMELHPAESDKLTRNLTDRGEGHVHLHYRDGLEGLVAMAPPRPNRGAVLIDPSYERLEEYAEVVDAVAATLARWPQAQIMVWYPLLSARAGKKAGASEAMRNKLADLAKTAFYADLTVTEKETDTGMYGSGVCILNPSWQLDETVTAALNCLAPSLADNADATVNWLKTEPV</sequence>
<evidence type="ECO:0000256" key="1">
    <source>
        <dbReference type="HAMAP-Rule" id="MF_00934"/>
    </source>
</evidence>
<dbReference type="PANTHER" id="PTHR37426:SF1">
    <property type="entry name" value="RIBOSOMAL RNA LARGE SUBUNIT METHYLTRANSFERASE J"/>
    <property type="match status" value="1"/>
</dbReference>
<dbReference type="PANTHER" id="PTHR37426">
    <property type="entry name" value="RIBOSOMAL RNA LARGE SUBUNIT METHYLTRANSFERASE J"/>
    <property type="match status" value="1"/>
</dbReference>
<proteinExistence type="inferred from homology"/>
<dbReference type="EC" id="2.1.1.266" evidence="1"/>
<accession>A0ABT2VMS8</accession>
<dbReference type="Pfam" id="PF04378">
    <property type="entry name" value="RsmJ"/>
    <property type="match status" value="1"/>
</dbReference>
<feature type="binding site" evidence="1">
    <location>
        <position position="97"/>
    </location>
    <ligand>
        <name>S-adenosyl-L-methionine</name>
        <dbReference type="ChEBI" id="CHEBI:59789"/>
    </ligand>
</feature>
<feature type="binding site" evidence="1">
    <location>
        <position position="163"/>
    </location>
    <ligand>
        <name>S-adenosyl-L-methionine</name>
        <dbReference type="ChEBI" id="CHEBI:59789"/>
    </ligand>
</feature>
<dbReference type="RefSeq" id="WP_262992867.1">
    <property type="nucleotide sequence ID" value="NZ_JAOTJC010000006.1"/>
</dbReference>
<evidence type="ECO:0000313" key="2">
    <source>
        <dbReference type="EMBL" id="MCU7554183.1"/>
    </source>
</evidence>
<feature type="active site" description="Proton acceptor" evidence="1">
    <location>
        <position position="163"/>
    </location>
</feature>
<gene>
    <name evidence="1 2" type="primary">rlmJ</name>
    <name evidence="2" type="ORF">OCL06_06195</name>
</gene>
<dbReference type="InterPro" id="IPR007473">
    <property type="entry name" value="RlmJ"/>
</dbReference>
<keyword evidence="1" id="KW-0489">Methyltransferase</keyword>
<dbReference type="EMBL" id="JAOTJC010000006">
    <property type="protein sequence ID" value="MCU7554183.1"/>
    <property type="molecule type" value="Genomic_DNA"/>
</dbReference>
<comment type="subunit">
    <text evidence="1">Monomer.</text>
</comment>
<dbReference type="SUPFAM" id="SSF53335">
    <property type="entry name" value="S-adenosyl-L-methionine-dependent methyltransferases"/>
    <property type="match status" value="1"/>
</dbReference>
<comment type="catalytic activity">
    <reaction evidence="1">
        <text>adenosine(2030) in 23S rRNA + S-adenosyl-L-methionine = N(6)-methyladenosine(2030) in 23S rRNA + S-adenosyl-L-homocysteine + H(+)</text>
        <dbReference type="Rhea" id="RHEA:43736"/>
        <dbReference type="Rhea" id="RHEA-COMP:10668"/>
        <dbReference type="Rhea" id="RHEA-COMP:10669"/>
        <dbReference type="ChEBI" id="CHEBI:15378"/>
        <dbReference type="ChEBI" id="CHEBI:57856"/>
        <dbReference type="ChEBI" id="CHEBI:59789"/>
        <dbReference type="ChEBI" id="CHEBI:74411"/>
        <dbReference type="ChEBI" id="CHEBI:74449"/>
        <dbReference type="EC" id="2.1.1.266"/>
    </reaction>
</comment>
<feature type="binding site" evidence="1">
    <location>
        <begin position="142"/>
        <end position="143"/>
    </location>
    <ligand>
        <name>S-adenosyl-L-methionine</name>
        <dbReference type="ChEBI" id="CHEBI:59789"/>
    </ligand>
</feature>
<dbReference type="Proteomes" id="UP001209257">
    <property type="component" value="Unassembled WGS sequence"/>
</dbReference>
<dbReference type="Gene3D" id="3.40.50.150">
    <property type="entry name" value="Vaccinia Virus protein VP39"/>
    <property type="match status" value="1"/>
</dbReference>
<keyword evidence="1" id="KW-0949">S-adenosyl-L-methionine</keyword>
<dbReference type="InterPro" id="IPR029063">
    <property type="entry name" value="SAM-dependent_MTases_sf"/>
</dbReference>
<evidence type="ECO:0000313" key="3">
    <source>
        <dbReference type="Proteomes" id="UP001209257"/>
    </source>
</evidence>
<reference evidence="3" key="1">
    <citation type="submission" date="2023-07" db="EMBL/GenBank/DDBJ databases">
        <title>Study on multiphase classification of strain Alteromonas salexigens isolated from the Yellow Sea.</title>
        <authorList>
            <person name="Sun L."/>
        </authorList>
    </citation>
    <scope>NUCLEOTIDE SEQUENCE [LARGE SCALE GENOMIC DNA]</scope>
    <source>
        <strain evidence="3">ASW11-19</strain>
    </source>
</reference>
<keyword evidence="1" id="KW-0808">Transferase</keyword>
<organism evidence="2 3">
    <name type="scientific">Alteromonas salexigens</name>
    <dbReference type="NCBI Taxonomy" id="2982530"/>
    <lineage>
        <taxon>Bacteria</taxon>
        <taxon>Pseudomonadati</taxon>
        <taxon>Pseudomonadota</taxon>
        <taxon>Gammaproteobacteria</taxon>
        <taxon>Alteromonadales</taxon>
        <taxon>Alteromonadaceae</taxon>
        <taxon>Alteromonas/Salinimonas group</taxon>
        <taxon>Alteromonas</taxon>
    </lineage>
</organism>
<comment type="function">
    <text evidence="1">Specifically methylates the adenine in position 2030 of 23S rRNA.</text>
</comment>
<dbReference type="HAMAP" id="MF_00934">
    <property type="entry name" value="23SrRNA_methyltr_J"/>
    <property type="match status" value="1"/>
</dbReference>
<feature type="binding site" evidence="1">
    <location>
        <position position="42"/>
    </location>
    <ligand>
        <name>S-adenosyl-L-methionine</name>
        <dbReference type="ChEBI" id="CHEBI:59789"/>
    </ligand>
</feature>
<feature type="site" description="Interaction with substrate rRNA" evidence="1">
    <location>
        <position position="4"/>
    </location>
</feature>
<comment type="similarity">
    <text evidence="1">Belongs to the RlmJ family.</text>
</comment>
<keyword evidence="3" id="KW-1185">Reference proteome</keyword>
<name>A0ABT2VMS8_9ALTE</name>
<protein>
    <recommendedName>
        <fullName evidence="1">Ribosomal RNA large subunit methyltransferase J</fullName>
        <ecNumber evidence="1">2.1.1.266</ecNumber>
    </recommendedName>
    <alternativeName>
        <fullName evidence="1">23S rRNA (adenine(2030)-N6)-methyltransferase</fullName>
    </alternativeName>
    <alternativeName>
        <fullName evidence="1">23S rRNA m6A2030 methyltransferase</fullName>
    </alternativeName>
</protein>
<comment type="caution">
    <text evidence="2">The sequence shown here is derived from an EMBL/GenBank/DDBJ whole genome shotgun (WGS) entry which is preliminary data.</text>
</comment>
<feature type="binding site" evidence="1">
    <location>
        <position position="115"/>
    </location>
    <ligand>
        <name>S-adenosyl-L-methionine</name>
        <dbReference type="ChEBI" id="CHEBI:59789"/>
    </ligand>
</feature>